<comment type="similarity">
    <text evidence="2">Belongs to the tRNA(His) guanylyltransferase family.</text>
</comment>
<feature type="non-terminal residue" evidence="18">
    <location>
        <position position="251"/>
    </location>
</feature>
<protein>
    <recommendedName>
        <fullName evidence="4">tRNA(His) guanylyltransferase</fullName>
        <ecNumber evidence="3">2.7.7.79</ecNumber>
    </recommendedName>
    <alternativeName>
        <fullName evidence="12">tRNA-histidine guanylyltransferase</fullName>
    </alternativeName>
</protein>
<dbReference type="InterPro" id="IPR038469">
    <property type="entry name" value="tRNAHis_GuaTrfase_Thg1_sf"/>
</dbReference>
<evidence type="ECO:0000259" key="17">
    <source>
        <dbReference type="Pfam" id="PF14413"/>
    </source>
</evidence>
<feature type="binding site" evidence="15">
    <location>
        <position position="29"/>
    </location>
    <ligand>
        <name>Mg(2+)</name>
        <dbReference type="ChEBI" id="CHEBI:18420"/>
        <label>1</label>
        <note>catalytic</note>
    </ligand>
</feature>
<dbReference type="GO" id="GO:0005525">
    <property type="term" value="F:GTP binding"/>
    <property type="evidence" value="ECO:0007669"/>
    <property type="project" value="UniProtKB-KW"/>
</dbReference>
<dbReference type="PANTHER" id="PTHR12729:SF6">
    <property type="entry name" value="TRNA(HIS) GUANYLYLTRANSFERASE-RELATED"/>
    <property type="match status" value="1"/>
</dbReference>
<evidence type="ECO:0000256" key="2">
    <source>
        <dbReference type="ARBA" id="ARBA00010113"/>
    </source>
</evidence>
<feature type="binding site" evidence="15">
    <location>
        <position position="76"/>
    </location>
    <ligand>
        <name>Mg(2+)</name>
        <dbReference type="ChEBI" id="CHEBI:18420"/>
        <label>1</label>
        <note>catalytic</note>
    </ligand>
</feature>
<evidence type="ECO:0000256" key="4">
    <source>
        <dbReference type="ARBA" id="ARBA00015443"/>
    </source>
</evidence>
<accession>A0A0D7B3Z1</accession>
<sequence>MAGTQYQYVKKFELPDPLLPGMYILLRIDGHSFHRFSDEHGFTKPNDLSALQLMDHAATMLMDEYPDIVLGFGESDEYSFLLRKSTSLYNRRESKIVSTLTSYFTSCYVFNWAKYLPDKPLRYPPSFDGRIVLYPGDKEIRDYFSWRQADTHINNLYNTTFWALVQQGGQTTTQAHETLKGTFSKDKHEILFSQFSINYNTLDARYRKGSVLVRTEVQEPTKKKQKKVVPRTRVDILHCDIIKDDTFWTER</sequence>
<gene>
    <name evidence="18" type="ORF">CYLTODRAFT_380240</name>
</gene>
<evidence type="ECO:0000256" key="10">
    <source>
        <dbReference type="ARBA" id="ARBA00022842"/>
    </source>
</evidence>
<dbReference type="InterPro" id="IPR007537">
    <property type="entry name" value="tRNAHis_GuaTrfase_Thg1"/>
</dbReference>
<evidence type="ECO:0000256" key="6">
    <source>
        <dbReference type="ARBA" id="ARBA00022694"/>
    </source>
</evidence>
<evidence type="ECO:0000256" key="3">
    <source>
        <dbReference type="ARBA" id="ARBA00012511"/>
    </source>
</evidence>
<dbReference type="OrthoDB" id="62560at2759"/>
<evidence type="ECO:0000256" key="8">
    <source>
        <dbReference type="ARBA" id="ARBA00022723"/>
    </source>
</evidence>
<feature type="binding site" evidence="14">
    <location>
        <begin position="29"/>
        <end position="34"/>
    </location>
    <ligand>
        <name>GTP</name>
        <dbReference type="ChEBI" id="CHEBI:37565"/>
    </ligand>
</feature>
<evidence type="ECO:0000256" key="12">
    <source>
        <dbReference type="ARBA" id="ARBA00032480"/>
    </source>
</evidence>
<dbReference type="GO" id="GO:0006400">
    <property type="term" value="P:tRNA modification"/>
    <property type="evidence" value="ECO:0007669"/>
    <property type="project" value="InterPro"/>
</dbReference>
<dbReference type="Proteomes" id="UP000054007">
    <property type="component" value="Unassembled WGS sequence"/>
</dbReference>
<dbReference type="GO" id="GO:0008193">
    <property type="term" value="F:tRNA guanylyltransferase activity"/>
    <property type="evidence" value="ECO:0007669"/>
    <property type="project" value="UniProtKB-EC"/>
</dbReference>
<keyword evidence="19" id="KW-1185">Reference proteome</keyword>
<reference evidence="18 19" key="1">
    <citation type="journal article" date="2015" name="Fungal Genet. Biol.">
        <title>Evolution of novel wood decay mechanisms in Agaricales revealed by the genome sequences of Fistulina hepatica and Cylindrobasidium torrendii.</title>
        <authorList>
            <person name="Floudas D."/>
            <person name="Held B.W."/>
            <person name="Riley R."/>
            <person name="Nagy L.G."/>
            <person name="Koehler G."/>
            <person name="Ransdell A.S."/>
            <person name="Younus H."/>
            <person name="Chow J."/>
            <person name="Chiniquy J."/>
            <person name="Lipzen A."/>
            <person name="Tritt A."/>
            <person name="Sun H."/>
            <person name="Haridas S."/>
            <person name="LaButti K."/>
            <person name="Ohm R.A."/>
            <person name="Kues U."/>
            <person name="Blanchette R.A."/>
            <person name="Grigoriev I.V."/>
            <person name="Minto R.E."/>
            <person name="Hibbett D.S."/>
        </authorList>
    </citation>
    <scope>NUCLEOTIDE SEQUENCE [LARGE SCALE GENOMIC DNA]</scope>
    <source>
        <strain evidence="18 19">FP15055 ss-10</strain>
    </source>
</reference>
<evidence type="ECO:0000256" key="13">
    <source>
        <dbReference type="ARBA" id="ARBA00047281"/>
    </source>
</evidence>
<keyword evidence="9 14" id="KW-0547">Nucleotide-binding</keyword>
<feature type="domain" description="Thg1 C-terminal" evidence="17">
    <location>
        <begin position="138"/>
        <end position="243"/>
    </location>
</feature>
<evidence type="ECO:0000256" key="14">
    <source>
        <dbReference type="PIRSR" id="PIRSR028980-1"/>
    </source>
</evidence>
<dbReference type="AlphaFoldDB" id="A0A0D7B3Z1"/>
<organism evidence="18 19">
    <name type="scientific">Cylindrobasidium torrendii FP15055 ss-10</name>
    <dbReference type="NCBI Taxonomy" id="1314674"/>
    <lineage>
        <taxon>Eukaryota</taxon>
        <taxon>Fungi</taxon>
        <taxon>Dikarya</taxon>
        <taxon>Basidiomycota</taxon>
        <taxon>Agaricomycotina</taxon>
        <taxon>Agaricomycetes</taxon>
        <taxon>Agaricomycetidae</taxon>
        <taxon>Agaricales</taxon>
        <taxon>Marasmiineae</taxon>
        <taxon>Physalacriaceae</taxon>
        <taxon>Cylindrobasidium</taxon>
    </lineage>
</organism>
<dbReference type="Pfam" id="PF14413">
    <property type="entry name" value="Thg1C"/>
    <property type="match status" value="1"/>
</dbReference>
<evidence type="ECO:0000256" key="5">
    <source>
        <dbReference type="ARBA" id="ARBA00022679"/>
    </source>
</evidence>
<dbReference type="InterPro" id="IPR025845">
    <property type="entry name" value="Thg1_C_dom"/>
</dbReference>
<dbReference type="EMBL" id="KN880613">
    <property type="protein sequence ID" value="KIY64899.1"/>
    <property type="molecule type" value="Genomic_DNA"/>
</dbReference>
<dbReference type="STRING" id="1314674.A0A0D7B3Z1"/>
<feature type="binding site" evidence="15">
    <location>
        <position position="29"/>
    </location>
    <ligand>
        <name>Mg(2+)</name>
        <dbReference type="ChEBI" id="CHEBI:18420"/>
        <label>2</label>
        <note>catalytic</note>
    </ligand>
</feature>
<evidence type="ECO:0000256" key="15">
    <source>
        <dbReference type="PIRSR" id="PIRSR028980-2"/>
    </source>
</evidence>
<evidence type="ECO:0000256" key="9">
    <source>
        <dbReference type="ARBA" id="ARBA00022741"/>
    </source>
</evidence>
<dbReference type="FunFam" id="3.30.70.3000:FF:000001">
    <property type="entry name" value="tRNA(His) guanylyltransferase"/>
    <property type="match status" value="1"/>
</dbReference>
<dbReference type="PANTHER" id="PTHR12729">
    <property type="entry name" value="TRNA(HIS) GUANYLYLTRANSFERASE-RELATED"/>
    <property type="match status" value="1"/>
</dbReference>
<feature type="binding site" evidence="14">
    <location>
        <begin position="75"/>
        <end position="76"/>
    </location>
    <ligand>
        <name>GTP</name>
        <dbReference type="ChEBI" id="CHEBI:37565"/>
    </ligand>
</feature>
<dbReference type="Gene3D" id="3.30.70.3000">
    <property type="match status" value="1"/>
</dbReference>
<comment type="catalytic activity">
    <reaction evidence="13">
        <text>a 5'-end ribonucleotide-tRNA(His) + GTP + ATP + H2O = a 5'-end phospho-guanosine-ribonucleotide-tRNA(His) + AMP + 2 diphosphate + H(+)</text>
        <dbReference type="Rhea" id="RHEA:54564"/>
        <dbReference type="Rhea" id="RHEA-COMP:14193"/>
        <dbReference type="Rhea" id="RHEA-COMP:14917"/>
        <dbReference type="ChEBI" id="CHEBI:15377"/>
        <dbReference type="ChEBI" id="CHEBI:15378"/>
        <dbReference type="ChEBI" id="CHEBI:30616"/>
        <dbReference type="ChEBI" id="CHEBI:33019"/>
        <dbReference type="ChEBI" id="CHEBI:37565"/>
        <dbReference type="ChEBI" id="CHEBI:138282"/>
        <dbReference type="ChEBI" id="CHEBI:141847"/>
        <dbReference type="ChEBI" id="CHEBI:456215"/>
        <dbReference type="EC" id="2.7.7.79"/>
    </reaction>
</comment>
<evidence type="ECO:0000313" key="18">
    <source>
        <dbReference type="EMBL" id="KIY64899.1"/>
    </source>
</evidence>
<feature type="domain" description="tRNAHis guanylyltransferase catalytic" evidence="16">
    <location>
        <begin position="6"/>
        <end position="135"/>
    </location>
</feature>
<keyword evidence="6" id="KW-0819">tRNA processing</keyword>
<feature type="binding site" evidence="15">
    <location>
        <position position="76"/>
    </location>
    <ligand>
        <name>Mg(2+)</name>
        <dbReference type="ChEBI" id="CHEBI:18420"/>
        <label>2</label>
        <note>catalytic</note>
    </ligand>
</feature>
<keyword evidence="7 18" id="KW-0548">Nucleotidyltransferase</keyword>
<keyword evidence="10 15" id="KW-0460">Magnesium</keyword>
<comment type="cofactor">
    <cofactor evidence="15">
        <name>Mg(2+)</name>
        <dbReference type="ChEBI" id="CHEBI:18420"/>
    </cofactor>
    <text evidence="15">Binds 2 magnesium ions per subunit.</text>
</comment>
<keyword evidence="11 14" id="KW-0342">GTP-binding</keyword>
<dbReference type="GO" id="GO:0000287">
    <property type="term" value="F:magnesium ion binding"/>
    <property type="evidence" value="ECO:0007669"/>
    <property type="project" value="InterPro"/>
</dbReference>
<evidence type="ECO:0000256" key="11">
    <source>
        <dbReference type="ARBA" id="ARBA00023134"/>
    </source>
</evidence>
<dbReference type="EC" id="2.7.7.79" evidence="3"/>
<evidence type="ECO:0000256" key="7">
    <source>
        <dbReference type="ARBA" id="ARBA00022695"/>
    </source>
</evidence>
<comment type="function">
    <text evidence="1">Adds a GMP to the 5'-end of tRNA(His) after transcription and RNase P cleavage.</text>
</comment>
<keyword evidence="8 15" id="KW-0479">Metal-binding</keyword>
<dbReference type="InterPro" id="IPR024956">
    <property type="entry name" value="tRNAHis_GuaTrfase_cat"/>
</dbReference>
<dbReference type="PIRSF" id="PIRSF028980">
    <property type="entry name" value="tRNAHis_guanylyltransferase"/>
    <property type="match status" value="1"/>
</dbReference>
<evidence type="ECO:0000313" key="19">
    <source>
        <dbReference type="Proteomes" id="UP000054007"/>
    </source>
</evidence>
<name>A0A0D7B3Z1_9AGAR</name>
<evidence type="ECO:0000256" key="1">
    <source>
        <dbReference type="ARBA" id="ARBA00002939"/>
    </source>
</evidence>
<proteinExistence type="inferred from homology"/>
<feature type="binding site" evidence="15">
    <location>
        <position position="30"/>
    </location>
    <ligand>
        <name>Mg(2+)</name>
        <dbReference type="ChEBI" id="CHEBI:18420"/>
        <label>1</label>
        <note>catalytic</note>
    </ligand>
</feature>
<keyword evidence="5 18" id="KW-0808">Transferase</keyword>
<evidence type="ECO:0000259" key="16">
    <source>
        <dbReference type="Pfam" id="PF04446"/>
    </source>
</evidence>
<dbReference type="Pfam" id="PF04446">
    <property type="entry name" value="Thg1"/>
    <property type="match status" value="1"/>
</dbReference>